<dbReference type="AlphaFoldDB" id="A0AAD4XCC7"/>
<evidence type="ECO:0000313" key="15">
    <source>
        <dbReference type="Proteomes" id="UP001202328"/>
    </source>
</evidence>
<accession>A0AAD4XCC7</accession>
<keyword evidence="7" id="KW-0418">Kinase</keyword>
<dbReference type="GO" id="GO:0005524">
    <property type="term" value="F:ATP binding"/>
    <property type="evidence" value="ECO:0007669"/>
    <property type="project" value="UniProtKB-UniRule"/>
</dbReference>
<evidence type="ECO:0000256" key="12">
    <source>
        <dbReference type="PROSITE-ProRule" id="PRU10141"/>
    </source>
</evidence>
<dbReference type="PANTHER" id="PTHR27009">
    <property type="entry name" value="RUST RESISTANCE KINASE LR10-RELATED"/>
    <property type="match status" value="1"/>
</dbReference>
<gene>
    <name evidence="14" type="ORF">MKW98_017192</name>
</gene>
<keyword evidence="9" id="KW-1133">Transmembrane helix</keyword>
<evidence type="ECO:0000259" key="13">
    <source>
        <dbReference type="PROSITE" id="PS50011"/>
    </source>
</evidence>
<keyword evidence="3" id="KW-0808">Transferase</keyword>
<feature type="domain" description="Protein kinase" evidence="13">
    <location>
        <begin position="236"/>
        <end position="527"/>
    </location>
</feature>
<evidence type="ECO:0000256" key="4">
    <source>
        <dbReference type="ARBA" id="ARBA00022692"/>
    </source>
</evidence>
<evidence type="ECO:0000256" key="1">
    <source>
        <dbReference type="ARBA" id="ARBA00004479"/>
    </source>
</evidence>
<keyword evidence="5" id="KW-0732">Signal</keyword>
<keyword evidence="8 12" id="KW-0067">ATP-binding</keyword>
<keyword evidence="15" id="KW-1185">Reference proteome</keyword>
<evidence type="ECO:0000256" key="6">
    <source>
        <dbReference type="ARBA" id="ARBA00022741"/>
    </source>
</evidence>
<dbReference type="EMBL" id="JAJJMB010012121">
    <property type="protein sequence ID" value="KAI3886840.1"/>
    <property type="molecule type" value="Genomic_DNA"/>
</dbReference>
<dbReference type="PROSITE" id="PS50011">
    <property type="entry name" value="PROTEIN_KINASE_DOM"/>
    <property type="match status" value="1"/>
</dbReference>
<keyword evidence="6 12" id="KW-0547">Nucleotide-binding</keyword>
<evidence type="ECO:0000313" key="14">
    <source>
        <dbReference type="EMBL" id="KAI3886840.1"/>
    </source>
</evidence>
<dbReference type="FunFam" id="1.10.510.10:FF:000590">
    <property type="entry name" value="PR5-like receptor kinase"/>
    <property type="match status" value="1"/>
</dbReference>
<reference evidence="14" key="1">
    <citation type="submission" date="2022-04" db="EMBL/GenBank/DDBJ databases">
        <title>A functionally conserved STORR gene fusion in Papaver species that diverged 16.8 million years ago.</title>
        <authorList>
            <person name="Catania T."/>
        </authorList>
    </citation>
    <scope>NUCLEOTIDE SEQUENCE</scope>
    <source>
        <strain evidence="14">S-188037</strain>
    </source>
</reference>
<evidence type="ECO:0000256" key="10">
    <source>
        <dbReference type="ARBA" id="ARBA00023136"/>
    </source>
</evidence>
<evidence type="ECO:0000256" key="5">
    <source>
        <dbReference type="ARBA" id="ARBA00022729"/>
    </source>
</evidence>
<evidence type="ECO:0000256" key="11">
    <source>
        <dbReference type="ARBA" id="ARBA00023180"/>
    </source>
</evidence>
<dbReference type="InterPro" id="IPR000719">
    <property type="entry name" value="Prot_kinase_dom"/>
</dbReference>
<dbReference type="InterPro" id="IPR045874">
    <property type="entry name" value="LRK10/LRL21-25-like"/>
</dbReference>
<dbReference type="Gene3D" id="3.30.200.20">
    <property type="entry name" value="Phosphorylase Kinase, domain 1"/>
    <property type="match status" value="1"/>
</dbReference>
<dbReference type="GO" id="GO:0004674">
    <property type="term" value="F:protein serine/threonine kinase activity"/>
    <property type="evidence" value="ECO:0007669"/>
    <property type="project" value="UniProtKB-KW"/>
</dbReference>
<keyword evidence="11" id="KW-0325">Glycoprotein</keyword>
<sequence length="543" mass="61338">MLDIPSPITLEGHRQNCSDSVYGEKLTCENDRAVWTTSSKSFYIIGVDHTIFSEVSDSLVETIYLRLIDPGLEKDNCSSMPQHSIYPCKLTGTSRHPYPNMTVVYMNCSTNMSDSPRYLNTSPCVKASSTYAVVDPLFSDYNESCKQFLTSWMYTDKDAFSSYSDVHKEMMKGFNILWYIRSGKMLIVFFVFSRHISEDTQKINRAMNSSIEDFLDIYGDQMPIRYSYNDVKKMTSNFKEKLGQGGFGSVYKGSLGSNNRGVAIKILDSTKREGKDFVSEVATMGKIDHVNVVQLIGFVAERRKQALIYELIPNGSLDKYIFPREEGKPINFLDWDKTYEIALGIARAIEYLHRGCGGMQILHFDINPYKILLDQNYNPKVSGFGLAKSYPIDASNISITHGVGGTIGYIAPELFYRNIGGVSNKSDVYSFGMLLMEMAGRRKNLNALAENESQIYFPSWIYRQLYQGNDIEMENATQEENDIAKKIIIVALWCILLKPVDRPSMTKVVEMLEGELGALQIPDKPFMIAGCDGDEDVMLNSLV</sequence>
<evidence type="ECO:0000256" key="3">
    <source>
        <dbReference type="ARBA" id="ARBA00022679"/>
    </source>
</evidence>
<comment type="caution">
    <text evidence="14">The sequence shown here is derived from an EMBL/GenBank/DDBJ whole genome shotgun (WGS) entry which is preliminary data.</text>
</comment>
<evidence type="ECO:0000256" key="2">
    <source>
        <dbReference type="ARBA" id="ARBA00022527"/>
    </source>
</evidence>
<proteinExistence type="predicted"/>
<evidence type="ECO:0000256" key="9">
    <source>
        <dbReference type="ARBA" id="ARBA00022989"/>
    </source>
</evidence>
<feature type="binding site" evidence="12">
    <location>
        <position position="265"/>
    </location>
    <ligand>
        <name>ATP</name>
        <dbReference type="ChEBI" id="CHEBI:30616"/>
    </ligand>
</feature>
<dbReference type="FunFam" id="3.30.200.20:FF:000178">
    <property type="entry name" value="serine/threonine-protein kinase PBS1-like"/>
    <property type="match status" value="1"/>
</dbReference>
<dbReference type="Gene3D" id="1.10.510.10">
    <property type="entry name" value="Transferase(Phosphotransferase) domain 1"/>
    <property type="match status" value="1"/>
</dbReference>
<dbReference type="InterPro" id="IPR011009">
    <property type="entry name" value="Kinase-like_dom_sf"/>
</dbReference>
<evidence type="ECO:0000256" key="7">
    <source>
        <dbReference type="ARBA" id="ARBA00022777"/>
    </source>
</evidence>
<dbReference type="Proteomes" id="UP001202328">
    <property type="component" value="Unassembled WGS sequence"/>
</dbReference>
<dbReference type="SUPFAM" id="SSF56112">
    <property type="entry name" value="Protein kinase-like (PK-like)"/>
    <property type="match status" value="1"/>
</dbReference>
<dbReference type="Pfam" id="PF00069">
    <property type="entry name" value="Pkinase"/>
    <property type="match status" value="1"/>
</dbReference>
<evidence type="ECO:0000256" key="8">
    <source>
        <dbReference type="ARBA" id="ARBA00022840"/>
    </source>
</evidence>
<dbReference type="InterPro" id="IPR017441">
    <property type="entry name" value="Protein_kinase_ATP_BS"/>
</dbReference>
<keyword evidence="10" id="KW-0472">Membrane</keyword>
<name>A0AAD4XCC7_9MAGN</name>
<dbReference type="PROSITE" id="PS00107">
    <property type="entry name" value="PROTEIN_KINASE_ATP"/>
    <property type="match status" value="1"/>
</dbReference>
<keyword evidence="4" id="KW-0812">Transmembrane</keyword>
<dbReference type="GO" id="GO:0016020">
    <property type="term" value="C:membrane"/>
    <property type="evidence" value="ECO:0007669"/>
    <property type="project" value="UniProtKB-SubCell"/>
</dbReference>
<protein>
    <recommendedName>
        <fullName evidence="13">Protein kinase domain-containing protein</fullName>
    </recommendedName>
</protein>
<organism evidence="14 15">
    <name type="scientific">Papaver atlanticum</name>
    <dbReference type="NCBI Taxonomy" id="357466"/>
    <lineage>
        <taxon>Eukaryota</taxon>
        <taxon>Viridiplantae</taxon>
        <taxon>Streptophyta</taxon>
        <taxon>Embryophyta</taxon>
        <taxon>Tracheophyta</taxon>
        <taxon>Spermatophyta</taxon>
        <taxon>Magnoliopsida</taxon>
        <taxon>Ranunculales</taxon>
        <taxon>Papaveraceae</taxon>
        <taxon>Papaveroideae</taxon>
        <taxon>Papaver</taxon>
    </lineage>
</organism>
<comment type="subcellular location">
    <subcellularLocation>
        <location evidence="1">Membrane</location>
        <topology evidence="1">Single-pass type I membrane protein</topology>
    </subcellularLocation>
</comment>
<keyword evidence="2" id="KW-0723">Serine/threonine-protein kinase</keyword>